<name>A0ACB5TBR4_AMBMO</name>
<proteinExistence type="predicted"/>
<dbReference type="Proteomes" id="UP001165064">
    <property type="component" value="Unassembled WGS sequence"/>
</dbReference>
<gene>
    <name evidence="1" type="ORF">Amon02_000746100</name>
</gene>
<comment type="caution">
    <text evidence="1">The sequence shown here is derived from an EMBL/GenBank/DDBJ whole genome shotgun (WGS) entry which is preliminary data.</text>
</comment>
<evidence type="ECO:0000313" key="2">
    <source>
        <dbReference type="Proteomes" id="UP001165064"/>
    </source>
</evidence>
<evidence type="ECO:0000313" key="1">
    <source>
        <dbReference type="EMBL" id="GME85218.1"/>
    </source>
</evidence>
<accession>A0ACB5TBR4</accession>
<sequence length="476" mass="51393">MTRSSQGHYWSTTINKIVQGIEYATDYYRMFMSYIWFKGYYQVDDFLFDVEGINYDKGSEYVNFTDFLFIGANGSNVPIGSLGIGTPINGGTNLISRFVEGNYISSNSYSLRLTRNDGDALLVLGGINKNHYTGNLTMFDFIPVYDPTYKFVSESANGISNAFPVLPITRFGVTSNQSGASVLFNNEYSDTTTHTGTYPKPAVLDSRTYFNYIPYSTLIEIAIELNAYYVDSYGSWLVDCTIAESGTIDMYFGDLEINIPISELLMPATDDNGTQLTFENGNGACILRCLPDYNLGYSLLGTPFLNNVFLAVDHEGRQLAIANLNRTDIESPSDDNDDDDDSPQYEISSGYIPFAVTNNLTSYTDLTLTVPSSTSDLTNYTGPNTADLLSNGDIIRTEGGSNGYSANGGVALSGLLGATTTSNTLAASGYTGSSSSSGGAAAGYGAGARGGKTGLGLFERCFVYFGGVILMCLTVL</sequence>
<organism evidence="1 2">
    <name type="scientific">Ambrosiozyma monospora</name>
    <name type="common">Yeast</name>
    <name type="synonym">Endomycopsis monosporus</name>
    <dbReference type="NCBI Taxonomy" id="43982"/>
    <lineage>
        <taxon>Eukaryota</taxon>
        <taxon>Fungi</taxon>
        <taxon>Dikarya</taxon>
        <taxon>Ascomycota</taxon>
        <taxon>Saccharomycotina</taxon>
        <taxon>Pichiomycetes</taxon>
        <taxon>Pichiales</taxon>
        <taxon>Pichiaceae</taxon>
        <taxon>Ambrosiozyma</taxon>
    </lineage>
</organism>
<dbReference type="EMBL" id="BSXS01006208">
    <property type="protein sequence ID" value="GME85218.1"/>
    <property type="molecule type" value="Genomic_DNA"/>
</dbReference>
<reference evidence="1" key="1">
    <citation type="submission" date="2023-04" db="EMBL/GenBank/DDBJ databases">
        <title>Ambrosiozyma monospora NBRC 10751.</title>
        <authorList>
            <person name="Ichikawa N."/>
            <person name="Sato H."/>
            <person name="Tonouchi N."/>
        </authorList>
    </citation>
    <scope>NUCLEOTIDE SEQUENCE</scope>
    <source>
        <strain evidence="1">NBRC 10751</strain>
    </source>
</reference>
<keyword evidence="2" id="KW-1185">Reference proteome</keyword>
<protein>
    <submittedName>
        <fullName evidence="1">Unnamed protein product</fullName>
    </submittedName>
</protein>